<protein>
    <submittedName>
        <fullName evidence="2">Uncharacterized protein</fullName>
    </submittedName>
</protein>
<feature type="compositionally biased region" description="Polar residues" evidence="1">
    <location>
        <begin position="77"/>
        <end position="87"/>
    </location>
</feature>
<dbReference type="RefSeq" id="WP_272748559.1">
    <property type="nucleotide sequence ID" value="NZ_JAQQKX010000010.1"/>
</dbReference>
<feature type="non-terminal residue" evidence="2">
    <location>
        <position position="1"/>
    </location>
</feature>
<accession>A0ABT5HVN2</accession>
<dbReference type="EMBL" id="JAQQKX010000010">
    <property type="protein sequence ID" value="MDC7684104.1"/>
    <property type="molecule type" value="Genomic_DNA"/>
</dbReference>
<comment type="caution">
    <text evidence="2">The sequence shown here is derived from an EMBL/GenBank/DDBJ whole genome shotgun (WGS) entry which is preliminary data.</text>
</comment>
<dbReference type="Proteomes" id="UP001214854">
    <property type="component" value="Unassembled WGS sequence"/>
</dbReference>
<feature type="region of interest" description="Disordered" evidence="1">
    <location>
        <begin position="73"/>
        <end position="93"/>
    </location>
</feature>
<evidence type="ECO:0000313" key="2">
    <source>
        <dbReference type="EMBL" id="MDC7684104.1"/>
    </source>
</evidence>
<organism evidence="2 3">
    <name type="scientific">Asticcacaulis aquaticus</name>
    <dbReference type="NCBI Taxonomy" id="2984212"/>
    <lineage>
        <taxon>Bacteria</taxon>
        <taxon>Pseudomonadati</taxon>
        <taxon>Pseudomonadota</taxon>
        <taxon>Alphaproteobacteria</taxon>
        <taxon>Caulobacterales</taxon>
        <taxon>Caulobacteraceae</taxon>
        <taxon>Asticcacaulis</taxon>
    </lineage>
</organism>
<evidence type="ECO:0000313" key="3">
    <source>
        <dbReference type="Proteomes" id="UP001214854"/>
    </source>
</evidence>
<gene>
    <name evidence="2" type="ORF">PQU92_12510</name>
</gene>
<sequence length="93" mass="10943">LSIKRPHRRRVFQIILSISTEPLDYRRLRFSFHIYNVKDQTRRSGGRLLKEPQNRVNLFFFLIPSSVKSQFKVKKSTQANSTKSQPIQAILKG</sequence>
<keyword evidence="3" id="KW-1185">Reference proteome</keyword>
<evidence type="ECO:0000256" key="1">
    <source>
        <dbReference type="SAM" id="MobiDB-lite"/>
    </source>
</evidence>
<name>A0ABT5HVN2_9CAUL</name>
<reference evidence="2 3" key="1">
    <citation type="submission" date="2023-01" db="EMBL/GenBank/DDBJ databases">
        <title>Novel species of the genus Asticcacaulis isolated from rivers.</title>
        <authorList>
            <person name="Lu H."/>
        </authorList>
    </citation>
    <scope>NUCLEOTIDE SEQUENCE [LARGE SCALE GENOMIC DNA]</scope>
    <source>
        <strain evidence="2 3">BYS171W</strain>
    </source>
</reference>
<proteinExistence type="predicted"/>